<keyword evidence="1 3" id="KW-0238">DNA-binding</keyword>
<dbReference type="InterPro" id="IPR051356">
    <property type="entry name" value="SOX/SOX-like_TF"/>
</dbReference>
<dbReference type="Proteomes" id="UP000789706">
    <property type="component" value="Unassembled WGS sequence"/>
</dbReference>
<proteinExistence type="predicted"/>
<sequence length="193" mass="22134">MSLQNSSLNDLANLLIQKIDRSLIFPPTLNKPEELLNPSRKRNGTNRPPRPPNGFLICRKNVHNQAKKRGICNMRVISKVTGMLWRQASQDEKEQYEKLAARVVNLHTHRYPGFKYRPSSKGDSKIELYQPYVFSISEEVTKLTQSEKKQPKHDTATSISPALSNNEIPLTPEEIDEIVINVDYRVTARIEVK</sequence>
<keyword evidence="2 3" id="KW-0539">Nucleus</keyword>
<protein>
    <submittedName>
        <fullName evidence="6">7094_t:CDS:1</fullName>
    </submittedName>
</protein>
<dbReference type="InterPro" id="IPR036910">
    <property type="entry name" value="HMG_box_dom_sf"/>
</dbReference>
<dbReference type="OrthoDB" id="6247875at2759"/>
<dbReference type="PANTHER" id="PTHR45789">
    <property type="entry name" value="FI18025P1"/>
    <property type="match status" value="1"/>
</dbReference>
<dbReference type="Gene3D" id="1.10.30.10">
    <property type="entry name" value="High mobility group box domain"/>
    <property type="match status" value="1"/>
</dbReference>
<dbReference type="SUPFAM" id="SSF47095">
    <property type="entry name" value="HMG-box"/>
    <property type="match status" value="1"/>
</dbReference>
<name>A0A9N8Z474_9GLOM</name>
<feature type="compositionally biased region" description="Basic and acidic residues" evidence="4">
    <location>
        <begin position="143"/>
        <end position="155"/>
    </location>
</feature>
<comment type="caution">
    <text evidence="6">The sequence shown here is derived from an EMBL/GenBank/DDBJ whole genome shotgun (WGS) entry which is preliminary data.</text>
</comment>
<feature type="region of interest" description="Disordered" evidence="4">
    <location>
        <begin position="143"/>
        <end position="165"/>
    </location>
</feature>
<keyword evidence="7" id="KW-1185">Reference proteome</keyword>
<organism evidence="6 7">
    <name type="scientific">Diversispora eburnea</name>
    <dbReference type="NCBI Taxonomy" id="1213867"/>
    <lineage>
        <taxon>Eukaryota</taxon>
        <taxon>Fungi</taxon>
        <taxon>Fungi incertae sedis</taxon>
        <taxon>Mucoromycota</taxon>
        <taxon>Glomeromycotina</taxon>
        <taxon>Glomeromycetes</taxon>
        <taxon>Diversisporales</taxon>
        <taxon>Diversisporaceae</taxon>
        <taxon>Diversispora</taxon>
    </lineage>
</organism>
<evidence type="ECO:0000256" key="3">
    <source>
        <dbReference type="PROSITE-ProRule" id="PRU00267"/>
    </source>
</evidence>
<dbReference type="InterPro" id="IPR009071">
    <property type="entry name" value="HMG_box_dom"/>
</dbReference>
<dbReference type="SMART" id="SM00398">
    <property type="entry name" value="HMG"/>
    <property type="match status" value="1"/>
</dbReference>
<dbReference type="Pfam" id="PF00505">
    <property type="entry name" value="HMG_box"/>
    <property type="match status" value="1"/>
</dbReference>
<evidence type="ECO:0000259" key="5">
    <source>
        <dbReference type="PROSITE" id="PS50118"/>
    </source>
</evidence>
<evidence type="ECO:0000313" key="7">
    <source>
        <dbReference type="Proteomes" id="UP000789706"/>
    </source>
</evidence>
<dbReference type="GO" id="GO:0000981">
    <property type="term" value="F:DNA-binding transcription factor activity, RNA polymerase II-specific"/>
    <property type="evidence" value="ECO:0007669"/>
    <property type="project" value="TreeGrafter"/>
</dbReference>
<evidence type="ECO:0000256" key="4">
    <source>
        <dbReference type="SAM" id="MobiDB-lite"/>
    </source>
</evidence>
<dbReference type="AlphaFoldDB" id="A0A9N8Z474"/>
<dbReference type="CDD" id="cd01389">
    <property type="entry name" value="HMG-box_ROX1-like"/>
    <property type="match status" value="1"/>
</dbReference>
<gene>
    <name evidence="6" type="ORF">DEBURN_LOCUS3367</name>
</gene>
<evidence type="ECO:0000256" key="1">
    <source>
        <dbReference type="ARBA" id="ARBA00023125"/>
    </source>
</evidence>
<feature type="compositionally biased region" description="Polar residues" evidence="4">
    <location>
        <begin position="156"/>
        <end position="165"/>
    </location>
</feature>
<accession>A0A9N8Z474</accession>
<dbReference type="GO" id="GO:0005634">
    <property type="term" value="C:nucleus"/>
    <property type="evidence" value="ECO:0007669"/>
    <property type="project" value="UniProtKB-UniRule"/>
</dbReference>
<feature type="DNA-binding region" description="HMG box" evidence="3">
    <location>
        <begin position="48"/>
        <end position="115"/>
    </location>
</feature>
<feature type="domain" description="HMG box" evidence="5">
    <location>
        <begin position="48"/>
        <end position="115"/>
    </location>
</feature>
<reference evidence="6" key="1">
    <citation type="submission" date="2021-06" db="EMBL/GenBank/DDBJ databases">
        <authorList>
            <person name="Kallberg Y."/>
            <person name="Tangrot J."/>
            <person name="Rosling A."/>
        </authorList>
    </citation>
    <scope>NUCLEOTIDE SEQUENCE</scope>
    <source>
        <strain evidence="6">AZ414A</strain>
    </source>
</reference>
<evidence type="ECO:0000313" key="6">
    <source>
        <dbReference type="EMBL" id="CAG8475288.1"/>
    </source>
</evidence>
<dbReference type="PANTHER" id="PTHR45789:SF2">
    <property type="entry name" value="FI18025P1"/>
    <property type="match status" value="1"/>
</dbReference>
<dbReference type="EMBL" id="CAJVPK010000213">
    <property type="protein sequence ID" value="CAG8475288.1"/>
    <property type="molecule type" value="Genomic_DNA"/>
</dbReference>
<dbReference type="PROSITE" id="PS50118">
    <property type="entry name" value="HMG_BOX_2"/>
    <property type="match status" value="1"/>
</dbReference>
<dbReference type="GO" id="GO:0000978">
    <property type="term" value="F:RNA polymerase II cis-regulatory region sequence-specific DNA binding"/>
    <property type="evidence" value="ECO:0007669"/>
    <property type="project" value="TreeGrafter"/>
</dbReference>
<feature type="region of interest" description="Disordered" evidence="4">
    <location>
        <begin position="30"/>
        <end position="54"/>
    </location>
</feature>
<evidence type="ECO:0000256" key="2">
    <source>
        <dbReference type="ARBA" id="ARBA00023242"/>
    </source>
</evidence>